<protein>
    <submittedName>
        <fullName evidence="1">Uncharacterized protein</fullName>
    </submittedName>
</protein>
<reference evidence="1" key="2">
    <citation type="submission" date="2025-05" db="UniProtKB">
        <authorList>
            <consortium name="Ensembl"/>
        </authorList>
    </citation>
    <scope>IDENTIFICATION</scope>
</reference>
<name>A0A8C4BF54_9TELE</name>
<sequence length="328" mass="36023">IETRAAQSDQLAGALNSYLTWVTSAELPEGTVSFYDKAKGKTFYIARDENCFLCFFDSTDRVCYYPVSYIVGSQAAFLVNKDNFEILEWKTNEYSKIPSLSVETCNGIFIIRNENGIGYLSTGKGGVGQALVLPEGDTLNYQFLIVNHDIENQFISSIDYDLSQGAIDISQSPQILRHYAAVNNDCRPIKQQANLEKSVEKVTTFQVGGSLTVGIKTEIIAKVPFLAESKLELSGEVSLSLSYSSSTSDKSVHSVSMTVDVPPNHMCNMKITGNSIVTNVPFTGVITRTFKNKEVRTTSVSGTFNAQEVGEIRAIVDRCQPVPDPQPC</sequence>
<dbReference type="Ensembl" id="ENSDCDT00010000638.1">
    <property type="protein sequence ID" value="ENSDCDP00010000611.1"/>
    <property type="gene ID" value="ENSDCDG00010000337.1"/>
</dbReference>
<dbReference type="GeneTree" id="ENSGT00400000024875"/>
<dbReference type="Ensembl" id="ENSDCDT00010000635.1">
    <property type="protein sequence ID" value="ENSDCDP00010000608.1"/>
    <property type="gene ID" value="ENSDCDG00010000333.1"/>
</dbReference>
<keyword evidence="2" id="KW-1185">Reference proteome</keyword>
<dbReference type="PANTHER" id="PTHR39244:SF5">
    <property type="entry name" value="NATTERIN-3-LIKE"/>
    <property type="match status" value="1"/>
</dbReference>
<reference evidence="1 2" key="1">
    <citation type="submission" date="2020-06" db="EMBL/GenBank/DDBJ databases">
        <authorList>
            <consortium name="Wellcome Sanger Institute Data Sharing"/>
        </authorList>
    </citation>
    <scope>NUCLEOTIDE SEQUENCE [LARGE SCALE GENOMIC DNA]</scope>
</reference>
<dbReference type="Proteomes" id="UP000694580">
    <property type="component" value="Chromosome 1"/>
</dbReference>
<dbReference type="InterPro" id="IPR053237">
    <property type="entry name" value="Natterin_C"/>
</dbReference>
<dbReference type="PANTHER" id="PTHR39244">
    <property type="entry name" value="NATTERIN-4"/>
    <property type="match status" value="1"/>
</dbReference>
<evidence type="ECO:0000313" key="1">
    <source>
        <dbReference type="Ensembl" id="ENSDCDP00010000611.1"/>
    </source>
</evidence>
<dbReference type="Gene3D" id="2.170.15.10">
    <property type="entry name" value="Proaerolysin, chain A, domain 3"/>
    <property type="match status" value="1"/>
</dbReference>
<accession>A0A8C4BF54</accession>
<dbReference type="CDD" id="cd20220">
    <property type="entry name" value="PFM_natterin-3-like"/>
    <property type="match status" value="1"/>
</dbReference>
<dbReference type="AlphaFoldDB" id="A0A8C4BF54"/>
<organism evidence="1 2">
    <name type="scientific">Denticeps clupeoides</name>
    <name type="common">denticle herring</name>
    <dbReference type="NCBI Taxonomy" id="299321"/>
    <lineage>
        <taxon>Eukaryota</taxon>
        <taxon>Metazoa</taxon>
        <taxon>Chordata</taxon>
        <taxon>Craniata</taxon>
        <taxon>Vertebrata</taxon>
        <taxon>Euteleostomi</taxon>
        <taxon>Actinopterygii</taxon>
        <taxon>Neopterygii</taxon>
        <taxon>Teleostei</taxon>
        <taxon>Clupei</taxon>
        <taxon>Clupeiformes</taxon>
        <taxon>Denticipitoidei</taxon>
        <taxon>Denticipitidae</taxon>
        <taxon>Denticeps</taxon>
    </lineage>
</organism>
<evidence type="ECO:0000313" key="2">
    <source>
        <dbReference type="Proteomes" id="UP000694580"/>
    </source>
</evidence>
<dbReference type="SUPFAM" id="SSF56973">
    <property type="entry name" value="Aerolisin/ETX pore-forming domain"/>
    <property type="match status" value="1"/>
</dbReference>
<proteinExistence type="predicted"/>